<dbReference type="Proteomes" id="UP000184330">
    <property type="component" value="Unassembled WGS sequence"/>
</dbReference>
<keyword evidence="3 4" id="KW-0408">Iron</keyword>
<dbReference type="Pfam" id="PF00067">
    <property type="entry name" value="p450"/>
    <property type="match status" value="1"/>
</dbReference>
<dbReference type="PRINTS" id="PR00385">
    <property type="entry name" value="P450"/>
</dbReference>
<dbReference type="InterPro" id="IPR002401">
    <property type="entry name" value="Cyt_P450_E_grp-I"/>
</dbReference>
<dbReference type="PANTHER" id="PTHR24305">
    <property type="entry name" value="CYTOCHROME P450"/>
    <property type="match status" value="1"/>
</dbReference>
<dbReference type="GO" id="GO:0005506">
    <property type="term" value="F:iron ion binding"/>
    <property type="evidence" value="ECO:0007669"/>
    <property type="project" value="InterPro"/>
</dbReference>
<comment type="cofactor">
    <cofactor evidence="1 4">
        <name>heme</name>
        <dbReference type="ChEBI" id="CHEBI:30413"/>
    </cofactor>
</comment>
<proteinExistence type="inferred from homology"/>
<dbReference type="GO" id="GO:0008168">
    <property type="term" value="F:methyltransferase activity"/>
    <property type="evidence" value="ECO:0007669"/>
    <property type="project" value="UniProtKB-KW"/>
</dbReference>
<dbReference type="GO" id="GO:0032259">
    <property type="term" value="P:methylation"/>
    <property type="evidence" value="ECO:0007669"/>
    <property type="project" value="UniProtKB-KW"/>
</dbReference>
<reference evidence="6 7" key="1">
    <citation type="submission" date="2016-03" db="EMBL/GenBank/DDBJ databases">
        <authorList>
            <person name="Ploux O."/>
        </authorList>
    </citation>
    <scope>NUCLEOTIDE SEQUENCE [LARGE SCALE GENOMIC DNA]</scope>
    <source>
        <strain evidence="6 7">UAMH 11012</strain>
    </source>
</reference>
<keyword evidence="4 5" id="KW-0349">Heme</keyword>
<evidence type="ECO:0000313" key="7">
    <source>
        <dbReference type="Proteomes" id="UP000184330"/>
    </source>
</evidence>
<dbReference type="STRING" id="576137.A0A1L7XFA3"/>
<evidence type="ECO:0000256" key="1">
    <source>
        <dbReference type="ARBA" id="ARBA00001971"/>
    </source>
</evidence>
<keyword evidence="6" id="KW-0489">Methyltransferase</keyword>
<dbReference type="GO" id="GO:0004497">
    <property type="term" value="F:monooxygenase activity"/>
    <property type="evidence" value="ECO:0007669"/>
    <property type="project" value="UniProtKB-KW"/>
</dbReference>
<evidence type="ECO:0000256" key="4">
    <source>
        <dbReference type="PIRSR" id="PIRSR602401-1"/>
    </source>
</evidence>
<evidence type="ECO:0000313" key="6">
    <source>
        <dbReference type="EMBL" id="CZR63627.1"/>
    </source>
</evidence>
<gene>
    <name evidence="6" type="ORF">PAC_13524</name>
</gene>
<evidence type="ECO:0000256" key="5">
    <source>
        <dbReference type="RuleBase" id="RU000461"/>
    </source>
</evidence>
<dbReference type="EMBL" id="FJOG01000024">
    <property type="protein sequence ID" value="CZR63627.1"/>
    <property type="molecule type" value="Genomic_DNA"/>
</dbReference>
<dbReference type="GO" id="GO:0016705">
    <property type="term" value="F:oxidoreductase activity, acting on paired donors, with incorporation or reduction of molecular oxygen"/>
    <property type="evidence" value="ECO:0007669"/>
    <property type="project" value="InterPro"/>
</dbReference>
<keyword evidence="5" id="KW-0503">Monooxygenase</keyword>
<feature type="binding site" description="axial binding residue" evidence="4">
    <location>
        <position position="464"/>
    </location>
    <ligand>
        <name>heme</name>
        <dbReference type="ChEBI" id="CHEBI:30413"/>
    </ligand>
    <ligandPart>
        <name>Fe</name>
        <dbReference type="ChEBI" id="CHEBI:18248"/>
    </ligandPart>
</feature>
<dbReference type="AlphaFoldDB" id="A0A1L7XFA3"/>
<dbReference type="PROSITE" id="PS00086">
    <property type="entry name" value="CYTOCHROME_P450"/>
    <property type="match status" value="1"/>
</dbReference>
<sequence length="529" mass="59762">MLEPLISKWEETPTLMKLLVLAIVACQYFAFKNLLRIKGVPGPKLYALTKWRLAYDDWRGTRTRTINDLHQEYGPVVRIGPNEISFNSLSALKTIYGAGSGFERTTYYRMFDVYGHPNLFSFTSVKAHGERKKLLNHAYSKSSILKVTAPAVEQKAWEYMKLLETSPETVSEIFHSLHYYSLDNITHFLYGDNFGATSALAGSLTDRAIMDDVLDPARRKMSWFLVHLPRYTKWLITRTGLTESMVAGLLPQKKPTAMTGLRTHALKSWEKFSASSSNMKATSKSTTIIGKLWEYHISKKQGGLLDLEIASEVADHFLAGIDTTSDTLMFLIWALSLPENLRFQQKLIDEVLAMPNSDLNARGIPTADATGKLPYLDAVIKETLRLYAPLPASEPRLLPTDTTIDGFHVPANTTVGMSPYSLHRNPEVYPNPLVFNPDRWLGDTKQVAEMKKWFWAFSSGGRMCIGLHLAMAEMTTLTAAIYREYRTKVKAGTEDASPGITSRFEVFYDESKPRMKEHECLIDFQKQVG</sequence>
<dbReference type="CDD" id="cd11059">
    <property type="entry name" value="CYP_fungal"/>
    <property type="match status" value="1"/>
</dbReference>
<dbReference type="PANTHER" id="PTHR24305:SF164">
    <property type="entry name" value="P450, PUTATIVE (EUROFUNG)-RELATED"/>
    <property type="match status" value="1"/>
</dbReference>
<dbReference type="SUPFAM" id="SSF48264">
    <property type="entry name" value="Cytochrome P450"/>
    <property type="match status" value="1"/>
</dbReference>
<dbReference type="InterPro" id="IPR001128">
    <property type="entry name" value="Cyt_P450"/>
</dbReference>
<organism evidence="6 7">
    <name type="scientific">Phialocephala subalpina</name>
    <dbReference type="NCBI Taxonomy" id="576137"/>
    <lineage>
        <taxon>Eukaryota</taxon>
        <taxon>Fungi</taxon>
        <taxon>Dikarya</taxon>
        <taxon>Ascomycota</taxon>
        <taxon>Pezizomycotina</taxon>
        <taxon>Leotiomycetes</taxon>
        <taxon>Helotiales</taxon>
        <taxon>Mollisiaceae</taxon>
        <taxon>Phialocephala</taxon>
        <taxon>Phialocephala fortinii species complex</taxon>
    </lineage>
</organism>
<dbReference type="InterPro" id="IPR036396">
    <property type="entry name" value="Cyt_P450_sf"/>
</dbReference>
<dbReference type="OrthoDB" id="1470350at2759"/>
<keyword evidence="7" id="KW-1185">Reference proteome</keyword>
<evidence type="ECO:0000256" key="3">
    <source>
        <dbReference type="ARBA" id="ARBA00023004"/>
    </source>
</evidence>
<dbReference type="GO" id="GO:0020037">
    <property type="term" value="F:heme binding"/>
    <property type="evidence" value="ECO:0007669"/>
    <property type="project" value="InterPro"/>
</dbReference>
<dbReference type="PRINTS" id="PR00463">
    <property type="entry name" value="EP450I"/>
</dbReference>
<comment type="similarity">
    <text evidence="5">Belongs to the cytochrome P450 family.</text>
</comment>
<accession>A0A1L7XFA3</accession>
<keyword evidence="5" id="KW-0560">Oxidoreductase</keyword>
<protein>
    <submittedName>
        <fullName evidence="6">Related to pisatin demethylase cytochrome P450</fullName>
    </submittedName>
</protein>
<dbReference type="Gene3D" id="1.10.630.10">
    <property type="entry name" value="Cytochrome P450"/>
    <property type="match status" value="1"/>
</dbReference>
<name>A0A1L7XFA3_9HELO</name>
<dbReference type="InterPro" id="IPR050121">
    <property type="entry name" value="Cytochrome_P450_monoxygenase"/>
</dbReference>
<dbReference type="InterPro" id="IPR017972">
    <property type="entry name" value="Cyt_P450_CS"/>
</dbReference>
<keyword evidence="2 4" id="KW-0479">Metal-binding</keyword>
<keyword evidence="6" id="KW-0808">Transferase</keyword>
<evidence type="ECO:0000256" key="2">
    <source>
        <dbReference type="ARBA" id="ARBA00022723"/>
    </source>
</evidence>